<keyword evidence="5 6" id="KW-0233">DNA recombination</keyword>
<keyword evidence="4 6" id="KW-0963">Cytoplasm</keyword>
<dbReference type="HAMAP" id="MF_00194">
    <property type="entry name" value="RdgC"/>
    <property type="match status" value="1"/>
</dbReference>
<evidence type="ECO:0000256" key="1">
    <source>
        <dbReference type="ARBA" id="ARBA00004453"/>
    </source>
</evidence>
<proteinExistence type="inferred from homology"/>
<sequence>MSRDIALDAEEMQRQLSSFIFSPCGSQDMAKTGWVSPMGKFGTEKLIHSAGHQLLICAKREEKILPAQVIKQELQDKIDKLQNEQHRKLKKTEKDSLKDEVLHTLMPRAFSRISQTFMWIDLDNRLIMVAAVSTKKAEDLLALLRKSLGSLPVVPLTMETPIELTLTDWVRTGEPPAGFALQDEAELKAILEEGGTIRCKKQALVSDEISSHIENGKLVTQVSMDWQERVSFQINDAFTLKKLKPSGTLADQNDDIDREDFAARFDADFILVTSEYSALISNLISALGGEAQR</sequence>
<evidence type="ECO:0000256" key="5">
    <source>
        <dbReference type="ARBA" id="ARBA00023172"/>
    </source>
</evidence>
<comment type="caution">
    <text evidence="7">The sequence shown here is derived from an EMBL/GenBank/DDBJ whole genome shotgun (WGS) entry which is preliminary data.</text>
</comment>
<dbReference type="NCBIfam" id="NF001462">
    <property type="entry name" value="PRK00321.1-3"/>
    <property type="match status" value="1"/>
</dbReference>
<evidence type="ECO:0000256" key="6">
    <source>
        <dbReference type="HAMAP-Rule" id="MF_00194"/>
    </source>
</evidence>
<accession>A0ABS0DPN5</accession>
<dbReference type="Proteomes" id="UP000600307">
    <property type="component" value="Unassembled WGS sequence"/>
</dbReference>
<dbReference type="PANTHER" id="PTHR38103:SF1">
    <property type="entry name" value="RECOMBINATION-ASSOCIATED PROTEIN RDGC"/>
    <property type="match status" value="1"/>
</dbReference>
<organism evidence="7 8">
    <name type="scientific">Rahnella victoriana</name>
    <dbReference type="NCBI Taxonomy" id="1510570"/>
    <lineage>
        <taxon>Bacteria</taxon>
        <taxon>Pseudomonadati</taxon>
        <taxon>Pseudomonadota</taxon>
        <taxon>Gammaproteobacteria</taxon>
        <taxon>Enterobacterales</taxon>
        <taxon>Yersiniaceae</taxon>
        <taxon>Rahnella</taxon>
    </lineage>
</organism>
<comment type="similarity">
    <text evidence="2 6">Belongs to the RdgC family.</text>
</comment>
<dbReference type="EMBL" id="JADOBH010000001">
    <property type="protein sequence ID" value="MBF7954534.1"/>
    <property type="molecule type" value="Genomic_DNA"/>
</dbReference>
<dbReference type="NCBIfam" id="NF001464">
    <property type="entry name" value="PRK00321.1-5"/>
    <property type="match status" value="1"/>
</dbReference>
<evidence type="ECO:0000313" key="7">
    <source>
        <dbReference type="EMBL" id="MBF7954534.1"/>
    </source>
</evidence>
<reference evidence="7 8" key="1">
    <citation type="submission" date="2020-11" db="EMBL/GenBank/DDBJ databases">
        <title>Taxonomic investigation of Rahnella spp.</title>
        <authorList>
            <person name="Lee S.D."/>
        </authorList>
    </citation>
    <scope>NUCLEOTIDE SEQUENCE [LARGE SCALE GENOMIC DNA]</scope>
    <source>
        <strain evidence="7 8">SAP-10</strain>
    </source>
</reference>
<evidence type="ECO:0000256" key="4">
    <source>
        <dbReference type="ARBA" id="ARBA00022490"/>
    </source>
</evidence>
<evidence type="ECO:0000313" key="8">
    <source>
        <dbReference type="Proteomes" id="UP000600307"/>
    </source>
</evidence>
<keyword evidence="8" id="KW-1185">Reference proteome</keyword>
<name>A0ABS0DPN5_9GAMM</name>
<evidence type="ECO:0000256" key="2">
    <source>
        <dbReference type="ARBA" id="ARBA00008657"/>
    </source>
</evidence>
<comment type="function">
    <text evidence="6">May be involved in recombination.</text>
</comment>
<evidence type="ECO:0000256" key="3">
    <source>
        <dbReference type="ARBA" id="ARBA00022296"/>
    </source>
</evidence>
<gene>
    <name evidence="6 7" type="primary">rdgC</name>
    <name evidence="7" type="ORF">IV431_03065</name>
</gene>
<dbReference type="Pfam" id="PF04381">
    <property type="entry name" value="RdgC"/>
    <property type="match status" value="1"/>
</dbReference>
<comment type="subcellular location">
    <subcellularLocation>
        <location evidence="1 6">Cytoplasm</location>
        <location evidence="1 6">Nucleoid</location>
    </subcellularLocation>
</comment>
<dbReference type="PANTHER" id="PTHR38103">
    <property type="entry name" value="RECOMBINATION-ASSOCIATED PROTEIN RDGC"/>
    <property type="match status" value="1"/>
</dbReference>
<dbReference type="InterPro" id="IPR007476">
    <property type="entry name" value="RdgC"/>
</dbReference>
<protein>
    <recommendedName>
        <fullName evidence="3 6">Recombination-associated protein RdgC</fullName>
    </recommendedName>
</protein>